<proteinExistence type="predicted"/>
<name>A0A317KZL5_9BACI</name>
<evidence type="ECO:0000313" key="1">
    <source>
        <dbReference type="EMBL" id="PWU68230.1"/>
    </source>
</evidence>
<dbReference type="AlphaFoldDB" id="A0A317KZL5"/>
<comment type="caution">
    <text evidence="1">The sequence shown here is derived from an EMBL/GenBank/DDBJ whole genome shotgun (WGS) entry which is preliminary data.</text>
</comment>
<keyword evidence="2" id="KW-1185">Reference proteome</keyword>
<dbReference type="Proteomes" id="UP000245624">
    <property type="component" value="Unassembled WGS sequence"/>
</dbReference>
<evidence type="ECO:0000313" key="2">
    <source>
        <dbReference type="Proteomes" id="UP000245624"/>
    </source>
</evidence>
<dbReference type="RefSeq" id="WP_219987222.1">
    <property type="nucleotide sequence ID" value="NZ_QGTD01000008.1"/>
</dbReference>
<gene>
    <name evidence="1" type="ORF">DLJ74_07165</name>
</gene>
<accession>A0A317KZL5</accession>
<dbReference type="EMBL" id="QGTD01000008">
    <property type="protein sequence ID" value="PWU68230.1"/>
    <property type="molecule type" value="Genomic_DNA"/>
</dbReference>
<protein>
    <submittedName>
        <fullName evidence="1">Uncharacterized protein</fullName>
    </submittedName>
</protein>
<reference evidence="1 2" key="1">
    <citation type="submission" date="2018-05" db="EMBL/GenBank/DDBJ databases">
        <title>Genomic analysis of Gracilibacillus dipsosauri DD1 reveals novel features of a salt-tolerant amylase.</title>
        <authorList>
            <person name="Deutch C.E."/>
            <person name="Yang S."/>
        </authorList>
    </citation>
    <scope>NUCLEOTIDE SEQUENCE [LARGE SCALE GENOMIC DNA]</scope>
    <source>
        <strain evidence="1 2">DD1</strain>
    </source>
</reference>
<sequence>MNSIHSLQRKMKEWKSVQSSQWNEVRDLIAALDTSQSLNIVSFFTYSLNITHAQGYDNYCLGSYHIKNIGTKPLINPYICIKLSDESILEFSGKYLYKNFQKSIRVANAWERLNESTDKQEFWLRPTHTQILNPFETLTFPNFQIKWNPEDTYSESIQGFTYGDELSNGQNSLNTIHINGSIQLREGEEDE</sequence>
<organism evidence="1 2">
    <name type="scientific">Gracilibacillus dipsosauri</name>
    <dbReference type="NCBI Taxonomy" id="178340"/>
    <lineage>
        <taxon>Bacteria</taxon>
        <taxon>Bacillati</taxon>
        <taxon>Bacillota</taxon>
        <taxon>Bacilli</taxon>
        <taxon>Bacillales</taxon>
        <taxon>Bacillaceae</taxon>
        <taxon>Gracilibacillus</taxon>
    </lineage>
</organism>